<proteinExistence type="predicted"/>
<reference evidence="2" key="1">
    <citation type="submission" date="2020-01" db="EMBL/GenBank/DDBJ databases">
        <authorList>
            <person name="Mishra B."/>
        </authorList>
    </citation>
    <scope>NUCLEOTIDE SEQUENCE [LARGE SCALE GENOMIC DNA]</scope>
</reference>
<sequence length="189" mass="21535">MDFIKTSSLRALSELTFQRNWIGIIWMSRNEVMIKLVKTGPDGLIEHSRPNRAPADRGTNIPRSSRAQHPRHPAKSTAELTYRPGKHRPAVEPFQPRHHKRTTARANREAVSRPRGTSRPRPIHPSDRKASSHVRPRIIGQTSIRPTRRPNAKTLGHDRSDRADSRPRPDAGRSSRPTVRTVRSTRSPF</sequence>
<organism evidence="2 3">
    <name type="scientific">Microthlaspi erraticum</name>
    <dbReference type="NCBI Taxonomy" id="1685480"/>
    <lineage>
        <taxon>Eukaryota</taxon>
        <taxon>Viridiplantae</taxon>
        <taxon>Streptophyta</taxon>
        <taxon>Embryophyta</taxon>
        <taxon>Tracheophyta</taxon>
        <taxon>Spermatophyta</taxon>
        <taxon>Magnoliopsida</taxon>
        <taxon>eudicotyledons</taxon>
        <taxon>Gunneridae</taxon>
        <taxon>Pentapetalae</taxon>
        <taxon>rosids</taxon>
        <taxon>malvids</taxon>
        <taxon>Brassicales</taxon>
        <taxon>Brassicaceae</taxon>
        <taxon>Coluteocarpeae</taxon>
        <taxon>Microthlaspi</taxon>
    </lineage>
</organism>
<dbReference type="EMBL" id="CACVBM020001303">
    <property type="protein sequence ID" value="CAA7044520.1"/>
    <property type="molecule type" value="Genomic_DNA"/>
</dbReference>
<feature type="compositionally biased region" description="Basic and acidic residues" evidence="1">
    <location>
        <begin position="155"/>
        <end position="173"/>
    </location>
</feature>
<dbReference type="Proteomes" id="UP000467841">
    <property type="component" value="Unassembled WGS sequence"/>
</dbReference>
<evidence type="ECO:0000313" key="3">
    <source>
        <dbReference type="Proteomes" id="UP000467841"/>
    </source>
</evidence>
<dbReference type="AlphaFoldDB" id="A0A6D2JXJ1"/>
<name>A0A6D2JXJ1_9BRAS</name>
<evidence type="ECO:0000313" key="2">
    <source>
        <dbReference type="EMBL" id="CAA7044520.1"/>
    </source>
</evidence>
<accession>A0A6D2JXJ1</accession>
<evidence type="ECO:0000256" key="1">
    <source>
        <dbReference type="SAM" id="MobiDB-lite"/>
    </source>
</evidence>
<feature type="region of interest" description="Disordered" evidence="1">
    <location>
        <begin position="42"/>
        <end position="189"/>
    </location>
</feature>
<protein>
    <submittedName>
        <fullName evidence="2">Uncharacterized protein</fullName>
    </submittedName>
</protein>
<gene>
    <name evidence="2" type="ORF">MERR_LOCUS31755</name>
</gene>
<feature type="compositionally biased region" description="Low complexity" evidence="1">
    <location>
        <begin position="174"/>
        <end position="189"/>
    </location>
</feature>
<comment type="caution">
    <text evidence="2">The sequence shown here is derived from an EMBL/GenBank/DDBJ whole genome shotgun (WGS) entry which is preliminary data.</text>
</comment>
<keyword evidence="3" id="KW-1185">Reference proteome</keyword>